<comment type="subunit">
    <text evidence="8">Component of the Mediator complex.</text>
</comment>
<sequence>MSTKIRVPVDIPQGDAATSGDLSVRINQIFVQKGPFRNITEQTVALDPDTDEDDSPTDQEDDADNETREERLEVLAKSREELYAEIHRGTLQCNQALDFISLFLSKHSRAAQGTFSDTLRQSMKPGMFDSHILEDARYAPTIRPVAELSKGWRTEGFASASNALTSASERLKKESQRQSSFWQQVADVGQEGWKVCRHPRDRRAMGVHFGMTESAPQFRNQGFAKLYQDSESDVHLARQVAPRRVSVTVSRGGRETGRHSPATTHSEQRSPANRELVEARDSLIDEELFFELGREARLAANQGFITRGEDIEFTIDEQYTVTLSLTPSRAETDPNDFDNDLAQYIGLSIRSLLCQAHHESRIRRAHPPPPISMRPAHLPEYAILRPLVAALKQSIASPAARKHLDDSVIGPLRRAGIDLEFAEAEPQESDLPHQTHSMLTTGLQQSIYTLKLPTGIQHNLKVTSYLGRPIYGTVYEVDDAKYDSMKHFVTVINDLVTRDITAFIAKEIYTEKRRWHIVDAYKGDLALDFEGGGQTPCTLRVGLKGGVLLAKLSNEQPMSWRSTSVDVKSLMDTIRDNMPKD</sequence>
<gene>
    <name evidence="8" type="primary">MED17</name>
    <name evidence="10" type="ORF">HMPREF1541_06302</name>
</gene>
<evidence type="ECO:0000256" key="5">
    <source>
        <dbReference type="ARBA" id="ARBA00023163"/>
    </source>
</evidence>
<comment type="similarity">
    <text evidence="2 8">Belongs to the Mediator complex subunit 17 family.</text>
</comment>
<evidence type="ECO:0000256" key="6">
    <source>
        <dbReference type="ARBA" id="ARBA00023242"/>
    </source>
</evidence>
<dbReference type="InterPro" id="IPR019313">
    <property type="entry name" value="Mediator_Med17"/>
</dbReference>
<dbReference type="STRING" id="1220924.W2RP11"/>
<feature type="compositionally biased region" description="Acidic residues" evidence="9">
    <location>
        <begin position="48"/>
        <end position="64"/>
    </location>
</feature>
<dbReference type="eggNOG" id="ENOG502QS9H">
    <property type="taxonomic scope" value="Eukaryota"/>
</dbReference>
<organism evidence="10 11">
    <name type="scientific">Cyphellophora europaea (strain CBS 101466)</name>
    <name type="common">Phialophora europaea</name>
    <dbReference type="NCBI Taxonomy" id="1220924"/>
    <lineage>
        <taxon>Eukaryota</taxon>
        <taxon>Fungi</taxon>
        <taxon>Dikarya</taxon>
        <taxon>Ascomycota</taxon>
        <taxon>Pezizomycotina</taxon>
        <taxon>Eurotiomycetes</taxon>
        <taxon>Chaetothyriomycetidae</taxon>
        <taxon>Chaetothyriales</taxon>
        <taxon>Cyphellophoraceae</taxon>
        <taxon>Cyphellophora</taxon>
    </lineage>
</organism>
<comment type="subcellular location">
    <subcellularLocation>
        <location evidence="1 8">Nucleus</location>
    </subcellularLocation>
</comment>
<dbReference type="InParanoid" id="W2RP11"/>
<dbReference type="Pfam" id="PF10156">
    <property type="entry name" value="Med17"/>
    <property type="match status" value="1"/>
</dbReference>
<evidence type="ECO:0000313" key="10">
    <source>
        <dbReference type="EMBL" id="ETN38271.1"/>
    </source>
</evidence>
<comment type="function">
    <text evidence="8">Component of the Mediator complex, a coactivator involved in the regulated transcription of nearly all RNA polymerase II-dependent genes. Mediator functions as a bridge to convey information from gene-specific regulatory proteins to the basal RNA polymerase II transcription machinery. Mediator is recruited to promoters by direct interactions with regulatory proteins and serves as a scaffold for the assembly of a functional preinitiation complex with RNA polymerase II and the general transcription factors.</text>
</comment>
<proteinExistence type="inferred from homology"/>
<dbReference type="GO" id="GO:0003712">
    <property type="term" value="F:transcription coregulator activity"/>
    <property type="evidence" value="ECO:0007669"/>
    <property type="project" value="InterPro"/>
</dbReference>
<evidence type="ECO:0000256" key="7">
    <source>
        <dbReference type="ARBA" id="ARBA00032014"/>
    </source>
</evidence>
<keyword evidence="8" id="KW-0010">Activator</keyword>
<name>W2RP11_CYPE1</name>
<dbReference type="PANTHER" id="PTHR13114:SF7">
    <property type="entry name" value="MEDIATOR OF RNA POLYMERASE II TRANSCRIPTION SUBUNIT 17"/>
    <property type="match status" value="1"/>
</dbReference>
<keyword evidence="11" id="KW-1185">Reference proteome</keyword>
<feature type="region of interest" description="Disordered" evidence="9">
    <location>
        <begin position="44"/>
        <end position="68"/>
    </location>
</feature>
<evidence type="ECO:0000256" key="9">
    <source>
        <dbReference type="SAM" id="MobiDB-lite"/>
    </source>
</evidence>
<dbReference type="GO" id="GO:0070847">
    <property type="term" value="C:core mediator complex"/>
    <property type="evidence" value="ECO:0007669"/>
    <property type="project" value="TreeGrafter"/>
</dbReference>
<dbReference type="RefSeq" id="XP_008718860.1">
    <property type="nucleotide sequence ID" value="XM_008720638.1"/>
</dbReference>
<protein>
    <recommendedName>
        <fullName evidence="3 8">Mediator of RNA polymerase II transcription subunit 17</fullName>
    </recommendedName>
    <alternativeName>
        <fullName evidence="7 8">Mediator complex subunit 17</fullName>
    </alternativeName>
</protein>
<dbReference type="PANTHER" id="PTHR13114">
    <property type="entry name" value="MEDIATOR OF RNA POLYMERASE II TRANSCRIPTION SUBUNIT 17"/>
    <property type="match status" value="1"/>
</dbReference>
<keyword evidence="4 8" id="KW-0805">Transcription regulation</keyword>
<dbReference type="HOGENOM" id="CLU_015164_1_0_1"/>
<accession>W2RP11</accession>
<dbReference type="OrthoDB" id="5319830at2759"/>
<dbReference type="GeneID" id="19973641"/>
<keyword evidence="5 8" id="KW-0804">Transcription</keyword>
<dbReference type="AlphaFoldDB" id="W2RP11"/>
<dbReference type="Gene3D" id="6.10.250.2620">
    <property type="match status" value="1"/>
</dbReference>
<dbReference type="EMBL" id="KB822722">
    <property type="protein sequence ID" value="ETN38271.1"/>
    <property type="molecule type" value="Genomic_DNA"/>
</dbReference>
<evidence type="ECO:0000313" key="11">
    <source>
        <dbReference type="Proteomes" id="UP000030752"/>
    </source>
</evidence>
<feature type="region of interest" description="Disordered" evidence="9">
    <location>
        <begin position="246"/>
        <end position="273"/>
    </location>
</feature>
<dbReference type="GO" id="GO:0016592">
    <property type="term" value="C:mediator complex"/>
    <property type="evidence" value="ECO:0007669"/>
    <property type="project" value="InterPro"/>
</dbReference>
<evidence type="ECO:0000256" key="2">
    <source>
        <dbReference type="ARBA" id="ARBA00005635"/>
    </source>
</evidence>
<feature type="compositionally biased region" description="Polar residues" evidence="9">
    <location>
        <begin position="261"/>
        <end position="271"/>
    </location>
</feature>
<evidence type="ECO:0000256" key="4">
    <source>
        <dbReference type="ARBA" id="ARBA00023015"/>
    </source>
</evidence>
<dbReference type="VEuPathDB" id="FungiDB:HMPREF1541_06302"/>
<reference evidence="10 11" key="1">
    <citation type="submission" date="2013-03" db="EMBL/GenBank/DDBJ databases">
        <title>The Genome Sequence of Phialophora europaea CBS 101466.</title>
        <authorList>
            <consortium name="The Broad Institute Genomics Platform"/>
            <person name="Cuomo C."/>
            <person name="de Hoog S."/>
            <person name="Gorbushina A."/>
            <person name="Walker B."/>
            <person name="Young S.K."/>
            <person name="Zeng Q."/>
            <person name="Gargeya S."/>
            <person name="Fitzgerald M."/>
            <person name="Haas B."/>
            <person name="Abouelleil A."/>
            <person name="Allen A.W."/>
            <person name="Alvarado L."/>
            <person name="Arachchi H.M."/>
            <person name="Berlin A.M."/>
            <person name="Chapman S.B."/>
            <person name="Gainer-Dewar J."/>
            <person name="Goldberg J."/>
            <person name="Griggs A."/>
            <person name="Gujja S."/>
            <person name="Hansen M."/>
            <person name="Howarth C."/>
            <person name="Imamovic A."/>
            <person name="Ireland A."/>
            <person name="Larimer J."/>
            <person name="McCowan C."/>
            <person name="Murphy C."/>
            <person name="Pearson M."/>
            <person name="Poon T.W."/>
            <person name="Priest M."/>
            <person name="Roberts A."/>
            <person name="Saif S."/>
            <person name="Shea T."/>
            <person name="Sisk P."/>
            <person name="Sykes S."/>
            <person name="Wortman J."/>
            <person name="Nusbaum C."/>
            <person name="Birren B."/>
        </authorList>
    </citation>
    <scope>NUCLEOTIDE SEQUENCE [LARGE SCALE GENOMIC DNA]</scope>
    <source>
        <strain evidence="10 11">CBS 101466</strain>
    </source>
</reference>
<evidence type="ECO:0000256" key="8">
    <source>
        <dbReference type="RuleBase" id="RU364140"/>
    </source>
</evidence>
<keyword evidence="6 8" id="KW-0539">Nucleus</keyword>
<evidence type="ECO:0000256" key="1">
    <source>
        <dbReference type="ARBA" id="ARBA00004123"/>
    </source>
</evidence>
<evidence type="ECO:0000256" key="3">
    <source>
        <dbReference type="ARBA" id="ARBA00019610"/>
    </source>
</evidence>
<dbReference type="GO" id="GO:0006357">
    <property type="term" value="P:regulation of transcription by RNA polymerase II"/>
    <property type="evidence" value="ECO:0007669"/>
    <property type="project" value="InterPro"/>
</dbReference>
<dbReference type="Proteomes" id="UP000030752">
    <property type="component" value="Unassembled WGS sequence"/>
</dbReference>